<name>A0A075AVU3_ROZAC</name>
<dbReference type="InterPro" id="IPR011990">
    <property type="entry name" value="TPR-like_helical_dom_sf"/>
</dbReference>
<dbReference type="PANTHER" id="PTHR46423">
    <property type="entry name" value="RNA POLYMERASE II-ASSOCIATED PROTEIN 3"/>
    <property type="match status" value="1"/>
</dbReference>
<reference evidence="9 10" key="1">
    <citation type="journal article" date="2013" name="Curr. Biol.">
        <title>Shared signatures of parasitism and phylogenomics unite Cryptomycota and microsporidia.</title>
        <authorList>
            <person name="James T.Y."/>
            <person name="Pelin A."/>
            <person name="Bonen L."/>
            <person name="Ahrendt S."/>
            <person name="Sain D."/>
            <person name="Corradi N."/>
            <person name="Stajich J.E."/>
        </authorList>
    </citation>
    <scope>NUCLEOTIDE SEQUENCE [LARGE SCALE GENOMIC DNA]</scope>
    <source>
        <strain evidence="9 10">CSF55</strain>
    </source>
</reference>
<feature type="domain" description="RNA-polymerase II-associated protein 3-like C-terminal" evidence="8">
    <location>
        <begin position="468"/>
        <end position="558"/>
    </location>
</feature>
<dbReference type="PROSITE" id="PS50005">
    <property type="entry name" value="TPR"/>
    <property type="match status" value="3"/>
</dbReference>
<feature type="repeat" description="TPR" evidence="5">
    <location>
        <begin position="161"/>
        <end position="194"/>
    </location>
</feature>
<gene>
    <name evidence="9" type="ORF">O9G_005682</name>
</gene>
<dbReference type="SMART" id="SM00028">
    <property type="entry name" value="TPR"/>
    <property type="match status" value="5"/>
</dbReference>
<evidence type="ECO:0000256" key="3">
    <source>
        <dbReference type="ARBA" id="ARBA00038275"/>
    </source>
</evidence>
<dbReference type="PANTHER" id="PTHR46423:SF1">
    <property type="entry name" value="RNA POLYMERASE II-ASSOCIATED PROTEIN 3"/>
    <property type="match status" value="1"/>
</dbReference>
<keyword evidence="2 5" id="KW-0802">TPR repeat</keyword>
<evidence type="ECO:0000256" key="5">
    <source>
        <dbReference type="PROSITE-ProRule" id="PRU00339"/>
    </source>
</evidence>
<dbReference type="InterPro" id="IPR051966">
    <property type="entry name" value="RPAP3"/>
</dbReference>
<evidence type="ECO:0000313" key="9">
    <source>
        <dbReference type="EMBL" id="EPZ32837.1"/>
    </source>
</evidence>
<sequence length="581" mass="68426">MDQIPIQIRRNAEDAKNFLHDLGSWEKEMKDKENKLKNTNIKKVTVPPRSKKEANKENRIKSGDYRAWDKFDVDKALEEVDERENEQVDVEAMSEEMKNKGNEFFKKGDYKKALGYYSQGIELMESPVLYVNRALARMKLEQYDHAIADCTKALEFDKKNVKAFWRRATCLCKVGRMSESMKDFETAMILEPTNKTLKEEYQKLKEKMKAPKPERRNEFFKKGDYRKALGYYSQGLELMESPVLYVNRALARMKLEQYDHAIADCTKALEFDKKNVKAFWRRATSLCKLGRMNESMKDFETAMILEPTNKTLKEEYQKLKEKMKAPKPERRRLEIVEIGGLKTNEKEELENLKREKEIAEKNKSKTNESKIIDLNPVKVPNEKLIFNENQDDISNNPNVNKIIQLEENKSSNNNNINDEEKESETLKVTNEEKEPDPLKVTNEEKEQRESSIEIPETKFEKLSLKLDPPSSSYEFERDWKSVKDDDSMAYLYIKSIDLNKFDSFFKTSLDKKIFMRIVSLIKDKYQKESESNAFNLLMSLSRIPRLNVTLMFLSKEEKELLTSTINQFEEKDKLYLSYKIK</sequence>
<evidence type="ECO:0000259" key="8">
    <source>
        <dbReference type="Pfam" id="PF13877"/>
    </source>
</evidence>
<dbReference type="EMBL" id="KE561109">
    <property type="protein sequence ID" value="EPZ32837.1"/>
    <property type="molecule type" value="Genomic_DNA"/>
</dbReference>
<evidence type="ECO:0000256" key="4">
    <source>
        <dbReference type="ARBA" id="ARBA00040133"/>
    </source>
</evidence>
<keyword evidence="10" id="KW-1185">Reference proteome</keyword>
<accession>A0A075AVU3</accession>
<dbReference type="InterPro" id="IPR019734">
    <property type="entry name" value="TPR_rpt"/>
</dbReference>
<dbReference type="AlphaFoldDB" id="A0A075AVU3"/>
<feature type="compositionally biased region" description="Basic and acidic residues" evidence="7">
    <location>
        <begin position="423"/>
        <end position="452"/>
    </location>
</feature>
<feature type="coiled-coil region" evidence="6">
    <location>
        <begin position="335"/>
        <end position="369"/>
    </location>
</feature>
<keyword evidence="6" id="KW-0175">Coiled coil</keyword>
<feature type="region of interest" description="Disordered" evidence="7">
    <location>
        <begin position="406"/>
        <end position="452"/>
    </location>
</feature>
<dbReference type="InterPro" id="IPR025986">
    <property type="entry name" value="RPAP3-like_C"/>
</dbReference>
<evidence type="ECO:0000313" key="10">
    <source>
        <dbReference type="Proteomes" id="UP000030755"/>
    </source>
</evidence>
<comment type="similarity">
    <text evidence="3">Belongs to the RPAP3 family.</text>
</comment>
<feature type="repeat" description="TPR" evidence="5">
    <location>
        <begin position="94"/>
        <end position="127"/>
    </location>
</feature>
<evidence type="ECO:0000256" key="6">
    <source>
        <dbReference type="SAM" id="Coils"/>
    </source>
</evidence>
<dbReference type="Pfam" id="PF00515">
    <property type="entry name" value="TPR_1"/>
    <property type="match status" value="2"/>
</dbReference>
<evidence type="ECO:0000256" key="7">
    <source>
        <dbReference type="SAM" id="MobiDB-lite"/>
    </source>
</evidence>
<organism evidence="9 10">
    <name type="scientific">Rozella allomycis (strain CSF55)</name>
    <dbReference type="NCBI Taxonomy" id="988480"/>
    <lineage>
        <taxon>Eukaryota</taxon>
        <taxon>Fungi</taxon>
        <taxon>Fungi incertae sedis</taxon>
        <taxon>Cryptomycota</taxon>
        <taxon>Cryptomycota incertae sedis</taxon>
        <taxon>Rozella</taxon>
    </lineage>
</organism>
<proteinExistence type="inferred from homology"/>
<dbReference type="GO" id="GO:0101031">
    <property type="term" value="C:protein folding chaperone complex"/>
    <property type="evidence" value="ECO:0007669"/>
    <property type="project" value="TreeGrafter"/>
</dbReference>
<dbReference type="Gene3D" id="1.25.40.10">
    <property type="entry name" value="Tetratricopeptide repeat domain"/>
    <property type="match status" value="2"/>
</dbReference>
<dbReference type="Proteomes" id="UP000030755">
    <property type="component" value="Unassembled WGS sequence"/>
</dbReference>
<protein>
    <recommendedName>
        <fullName evidence="4">RNA polymerase II-associated protein 3</fullName>
    </recommendedName>
</protein>
<feature type="repeat" description="TPR" evidence="5">
    <location>
        <begin position="276"/>
        <end position="309"/>
    </location>
</feature>
<keyword evidence="1" id="KW-0677">Repeat</keyword>
<dbReference type="STRING" id="988480.A0A075AVU3"/>
<dbReference type="Pfam" id="PF13877">
    <property type="entry name" value="RPAP3_C"/>
    <property type="match status" value="1"/>
</dbReference>
<evidence type="ECO:0000256" key="1">
    <source>
        <dbReference type="ARBA" id="ARBA00022737"/>
    </source>
</evidence>
<dbReference type="HOGENOM" id="CLU_023272_1_0_1"/>
<dbReference type="SUPFAM" id="SSF48452">
    <property type="entry name" value="TPR-like"/>
    <property type="match status" value="2"/>
</dbReference>
<evidence type="ECO:0000256" key="2">
    <source>
        <dbReference type="ARBA" id="ARBA00022803"/>
    </source>
</evidence>
<dbReference type="OrthoDB" id="629492at2759"/>